<evidence type="ECO:0000313" key="2">
    <source>
        <dbReference type="EMBL" id="MBB1088996.1"/>
    </source>
</evidence>
<dbReference type="AlphaFoldDB" id="A0A7W3YF93"/>
<dbReference type="InterPro" id="IPR036278">
    <property type="entry name" value="Sialidase_sf"/>
</dbReference>
<sequence length="438" mass="46340">MPVLKPLAWISLVGAAALAMACSGPTAPSEAVVDGDGTPGAVEDASRFDRIEPLVLPSGTPAAQPDLVAAPDGVWLLSWIEAVGDDETPAHRLRFSRADAGADWSAPRTVAEGDNWFVNWADTPHLYALPDGSLWAHWLRSTGPSRMDYGIDLVRSDDGGATWSAPQLVHLADSLGDHGFVSLWPQADDTLGIAWLDSRQKAAAGVTGHDDGHHGGGAAMMLWAATYDAGATQTAEWPLDVSTCDCCTTDAAVTDRGPVVVYRGRTAEEVRDTRIVRFENGAWTAPHDVHTDGWVMPGCPVNGPVIEARGNAVWVAWFTMADGEPEVRLARSDDAGDGFAAPLTVARGPAVLGRAAMALAGDRLLVAWLEEGDTQSLQLAVYDADDLAAEPLRSQVATLSVRGRASGMPRLAVQGDEARLVWTDVVDGRSVLGGLRIH</sequence>
<dbReference type="RefSeq" id="WP_182669777.1">
    <property type="nucleotide sequence ID" value="NZ_JACHTE010000007.1"/>
</dbReference>
<evidence type="ECO:0000313" key="3">
    <source>
        <dbReference type="Proteomes" id="UP000552587"/>
    </source>
</evidence>
<protein>
    <submittedName>
        <fullName evidence="2">Exo-alpha-sialidase</fullName>
    </submittedName>
</protein>
<name>A0A7W3YF93_9GAMM</name>
<accession>A0A7W3YF93</accession>
<dbReference type="PROSITE" id="PS51257">
    <property type="entry name" value="PROKAR_LIPOPROTEIN"/>
    <property type="match status" value="1"/>
</dbReference>
<proteinExistence type="predicted"/>
<organism evidence="2 3">
    <name type="scientific">Marilutibacter penaei</name>
    <dbReference type="NCBI Taxonomy" id="2759900"/>
    <lineage>
        <taxon>Bacteria</taxon>
        <taxon>Pseudomonadati</taxon>
        <taxon>Pseudomonadota</taxon>
        <taxon>Gammaproteobacteria</taxon>
        <taxon>Lysobacterales</taxon>
        <taxon>Lysobacteraceae</taxon>
        <taxon>Marilutibacter</taxon>
    </lineage>
</organism>
<feature type="chain" id="PRO_5031334771" evidence="1">
    <location>
        <begin position="22"/>
        <end position="438"/>
    </location>
</feature>
<keyword evidence="3" id="KW-1185">Reference proteome</keyword>
<dbReference type="EMBL" id="JACHTE010000007">
    <property type="protein sequence ID" value="MBB1088996.1"/>
    <property type="molecule type" value="Genomic_DNA"/>
</dbReference>
<dbReference type="CDD" id="cd15482">
    <property type="entry name" value="Sialidase_non-viral"/>
    <property type="match status" value="1"/>
</dbReference>
<dbReference type="SUPFAM" id="SSF50939">
    <property type="entry name" value="Sialidases"/>
    <property type="match status" value="1"/>
</dbReference>
<comment type="caution">
    <text evidence="2">The sequence shown here is derived from an EMBL/GenBank/DDBJ whole genome shotgun (WGS) entry which is preliminary data.</text>
</comment>
<dbReference type="Gene3D" id="2.120.10.10">
    <property type="match status" value="2"/>
</dbReference>
<reference evidence="2 3" key="1">
    <citation type="submission" date="2020-07" db="EMBL/GenBank/DDBJ databases">
        <authorList>
            <person name="Xu S."/>
            <person name="Li A."/>
        </authorList>
    </citation>
    <scope>NUCLEOTIDE SEQUENCE [LARGE SCALE GENOMIC DNA]</scope>
    <source>
        <strain evidence="2 3">SG-8</strain>
    </source>
</reference>
<evidence type="ECO:0000256" key="1">
    <source>
        <dbReference type="SAM" id="SignalP"/>
    </source>
</evidence>
<feature type="signal peptide" evidence="1">
    <location>
        <begin position="1"/>
        <end position="21"/>
    </location>
</feature>
<gene>
    <name evidence="2" type="ORF">H4F99_10895</name>
</gene>
<keyword evidence="1" id="KW-0732">Signal</keyword>
<dbReference type="Proteomes" id="UP000552587">
    <property type="component" value="Unassembled WGS sequence"/>
</dbReference>